<name>A0AAV6YMK3_ENGPU</name>
<dbReference type="Proteomes" id="UP000824782">
    <property type="component" value="Unassembled WGS sequence"/>
</dbReference>
<dbReference type="GO" id="GO:0060271">
    <property type="term" value="P:cilium assembly"/>
    <property type="evidence" value="ECO:0007669"/>
    <property type="project" value="UniProtKB-ARBA"/>
</dbReference>
<proteinExistence type="predicted"/>
<dbReference type="GO" id="GO:0060090">
    <property type="term" value="F:molecular adaptor activity"/>
    <property type="evidence" value="ECO:0007669"/>
    <property type="project" value="UniProtKB-ARBA"/>
</dbReference>
<evidence type="ECO:0000256" key="5">
    <source>
        <dbReference type="ARBA" id="ARBA00022574"/>
    </source>
</evidence>
<feature type="non-terminal residue" evidence="12">
    <location>
        <position position="1"/>
    </location>
</feature>
<evidence type="ECO:0000256" key="10">
    <source>
        <dbReference type="ARBA" id="ARBA00023273"/>
    </source>
</evidence>
<keyword evidence="7" id="KW-0970">Cilium biogenesis/degradation</keyword>
<evidence type="ECO:0000256" key="3">
    <source>
        <dbReference type="ARBA" id="ARBA00014199"/>
    </source>
</evidence>
<evidence type="ECO:0000256" key="1">
    <source>
        <dbReference type="ARBA" id="ARBA00004120"/>
    </source>
</evidence>
<dbReference type="PANTHER" id="PTHR19853">
    <property type="entry name" value="WD REPEAT CONTAINING PROTEIN 3 WDR3"/>
    <property type="match status" value="1"/>
</dbReference>
<keyword evidence="4" id="KW-0963">Cytoplasm</keyword>
<comment type="subcellular location">
    <subcellularLocation>
        <location evidence="1">Cytoplasm</location>
        <location evidence="1">Cytoskeleton</location>
        <location evidence="1">Cilium basal body</location>
    </subcellularLocation>
    <subcellularLocation>
        <location evidence="2">Cytoplasm</location>
        <location evidence="2">Cytoskeleton</location>
        <location evidence="2">Microtubule organizing center</location>
        <location evidence="2">Centrosome</location>
        <location evidence="2">Centriolar satellite</location>
    </subcellularLocation>
</comment>
<evidence type="ECO:0000256" key="6">
    <source>
        <dbReference type="ARBA" id="ARBA00022737"/>
    </source>
</evidence>
<accession>A0AAV6YMK3</accession>
<dbReference type="AlphaFoldDB" id="A0AAV6YMK3"/>
<dbReference type="PANTHER" id="PTHR19853:SF1">
    <property type="entry name" value="TBC1 DOMAIN FAMILY MEMBER 31"/>
    <property type="match status" value="1"/>
</dbReference>
<organism evidence="12 13">
    <name type="scientific">Engystomops pustulosus</name>
    <name type="common">Tungara frog</name>
    <name type="synonym">Physalaemus pustulosus</name>
    <dbReference type="NCBI Taxonomy" id="76066"/>
    <lineage>
        <taxon>Eukaryota</taxon>
        <taxon>Metazoa</taxon>
        <taxon>Chordata</taxon>
        <taxon>Craniata</taxon>
        <taxon>Vertebrata</taxon>
        <taxon>Euteleostomi</taxon>
        <taxon>Amphibia</taxon>
        <taxon>Batrachia</taxon>
        <taxon>Anura</taxon>
        <taxon>Neobatrachia</taxon>
        <taxon>Hyloidea</taxon>
        <taxon>Leptodactylidae</taxon>
        <taxon>Leiuperinae</taxon>
        <taxon>Engystomops</taxon>
    </lineage>
</organism>
<keyword evidence="9" id="KW-0206">Cytoskeleton</keyword>
<evidence type="ECO:0000313" key="12">
    <source>
        <dbReference type="EMBL" id="KAG8535208.1"/>
    </source>
</evidence>
<evidence type="ECO:0000256" key="9">
    <source>
        <dbReference type="ARBA" id="ARBA00023212"/>
    </source>
</evidence>
<evidence type="ECO:0000256" key="7">
    <source>
        <dbReference type="ARBA" id="ARBA00022794"/>
    </source>
</evidence>
<protein>
    <recommendedName>
        <fullName evidence="3">TBC1 domain family member 31</fullName>
    </recommendedName>
</protein>
<dbReference type="Gene3D" id="1.10.472.80">
    <property type="entry name" value="Ypt/Rab-GAP domain of gyp1p, domain 3"/>
    <property type="match status" value="1"/>
</dbReference>
<evidence type="ECO:0000256" key="2">
    <source>
        <dbReference type="ARBA" id="ARBA00004607"/>
    </source>
</evidence>
<comment type="caution">
    <text evidence="12">The sequence shown here is derived from an EMBL/GenBank/DDBJ whole genome shotgun (WGS) entry which is preliminary data.</text>
</comment>
<keyword evidence="6" id="KW-0677">Repeat</keyword>
<dbReference type="FunFam" id="1.10.472.80:FF:000022">
    <property type="entry name" value="TBC1 domain family, member 31"/>
    <property type="match status" value="1"/>
</dbReference>
<dbReference type="SUPFAM" id="SSF47923">
    <property type="entry name" value="Ypt/Rab-GAP domain of gyp1p"/>
    <property type="match status" value="1"/>
</dbReference>
<dbReference type="InterPro" id="IPR051570">
    <property type="entry name" value="TBC1_cilium_biogenesis"/>
</dbReference>
<dbReference type="EMBL" id="WNYA01074996">
    <property type="protein sequence ID" value="KAG8535208.1"/>
    <property type="molecule type" value="Genomic_DNA"/>
</dbReference>
<gene>
    <name evidence="12" type="ORF">GDO81_029184</name>
</gene>
<reference evidence="12" key="1">
    <citation type="thesis" date="2020" institute="ProQuest LLC" country="789 East Eisenhower Parkway, Ann Arbor, MI, USA">
        <title>Comparative Genomics and Chromosome Evolution.</title>
        <authorList>
            <person name="Mudd A.B."/>
        </authorList>
    </citation>
    <scope>NUCLEOTIDE SEQUENCE</scope>
    <source>
        <strain evidence="12">237g6f4</strain>
        <tissue evidence="12">Blood</tissue>
    </source>
</reference>
<evidence type="ECO:0000256" key="8">
    <source>
        <dbReference type="ARBA" id="ARBA00023054"/>
    </source>
</evidence>
<evidence type="ECO:0000256" key="11">
    <source>
        <dbReference type="ARBA" id="ARBA00034464"/>
    </source>
</evidence>
<comment type="function">
    <text evidence="11">Molecular adapter which is involved in cilium biogenesis. Part of a functional complex including OFD1 a centriolar protein involved in cilium assembly. Could regulate the cAMP-dependent phosphorylation of OFD1, and its subsequent ubiquitination by PJA2 which ultimately leads to its proteasomal degradation.</text>
</comment>
<dbReference type="GO" id="GO:0036064">
    <property type="term" value="C:ciliary basal body"/>
    <property type="evidence" value="ECO:0007669"/>
    <property type="project" value="TreeGrafter"/>
</dbReference>
<evidence type="ECO:0000256" key="4">
    <source>
        <dbReference type="ARBA" id="ARBA00022490"/>
    </source>
</evidence>
<keyword evidence="10" id="KW-0966">Cell projection</keyword>
<dbReference type="GO" id="GO:0034451">
    <property type="term" value="C:centriolar satellite"/>
    <property type="evidence" value="ECO:0007669"/>
    <property type="project" value="UniProtKB-SubCell"/>
</dbReference>
<keyword evidence="8" id="KW-0175">Coiled coil</keyword>
<dbReference type="InterPro" id="IPR035969">
    <property type="entry name" value="Rab-GAP_TBC_sf"/>
</dbReference>
<keyword evidence="13" id="KW-1185">Reference proteome</keyword>
<keyword evidence="5" id="KW-0853">WD repeat</keyword>
<sequence length="189" mass="23076">VYAWPLLETLFSEVLTREEWLKLFDNVFSNPPSFLLMAVVSYLLCSHSPLLHCNQKEDFEYFFHHRNNLDISAMIRETYHVMESTPTEIHPQKLLSDFVPLTKGQYPIFNKYPKFIVDYQSQERERIRQEELEYLRERQISHEMEVEAIRRRAEDEGWYQQQELLRGAEQQRRQLLIEEEQRLLQQRQR</sequence>
<evidence type="ECO:0000313" key="13">
    <source>
        <dbReference type="Proteomes" id="UP000824782"/>
    </source>
</evidence>